<dbReference type="InterPro" id="IPR012902">
    <property type="entry name" value="N_methyl_site"/>
</dbReference>
<dbReference type="Proteomes" id="UP000594464">
    <property type="component" value="Chromosome"/>
</dbReference>
<evidence type="ECO:0000256" key="2">
    <source>
        <dbReference type="SAM" id="Phobius"/>
    </source>
</evidence>
<gene>
    <name evidence="3" type="ORF">G3M78_12890</name>
</gene>
<proteinExistence type="predicted"/>
<dbReference type="PROSITE" id="PS00409">
    <property type="entry name" value="PROKAR_NTER_METHYL"/>
    <property type="match status" value="1"/>
</dbReference>
<dbReference type="KEGG" id="nva:G3M78_12890"/>
<evidence type="ECO:0000313" key="4">
    <source>
        <dbReference type="Proteomes" id="UP000594464"/>
    </source>
</evidence>
<evidence type="ECO:0000313" key="3">
    <source>
        <dbReference type="EMBL" id="QPJ66240.1"/>
    </source>
</evidence>
<sequence length="216" mass="22364">MSSPSTPSPAQAASNKKNPEAGFSLLEVVVSMAILAIGFVTVMELFSGSVKSASLSEQYLKASTLAHSKFNEMELSNFQLNETSGYFEDPYRWEVEISPYESELNDPDNQINLYQILLTVLWNDAGKEKNVQLAALTLAGESYPRPDSDLSELFAGGAGSIAAGGAEAPAETPDAGDGDSSSGANISGSSTGGFHISGSGSSIPSGSVGKIIIGAT</sequence>
<name>A0A7T0G4A9_9BACT</name>
<dbReference type="EMBL" id="CP048620">
    <property type="protein sequence ID" value="QPJ66240.1"/>
    <property type="molecule type" value="Genomic_DNA"/>
</dbReference>
<feature type="region of interest" description="Disordered" evidence="1">
    <location>
        <begin position="164"/>
        <end position="206"/>
    </location>
</feature>
<dbReference type="Pfam" id="PF07963">
    <property type="entry name" value="N_methyl"/>
    <property type="match status" value="1"/>
</dbReference>
<accession>A0A7T0G4A9</accession>
<keyword evidence="2" id="KW-0472">Membrane</keyword>
<keyword evidence="2" id="KW-0812">Transmembrane</keyword>
<organism evidence="3 4">
    <name type="scientific">Candidatus Nitrohelix vancouverensis</name>
    <dbReference type="NCBI Taxonomy" id="2705534"/>
    <lineage>
        <taxon>Bacteria</taxon>
        <taxon>Pseudomonadati</taxon>
        <taxon>Nitrospinota/Tectimicrobiota group</taxon>
        <taxon>Nitrospinota</taxon>
        <taxon>Nitrospinia</taxon>
        <taxon>Nitrospinales</taxon>
        <taxon>Nitrospinaceae</taxon>
        <taxon>Candidatus Nitrohelix</taxon>
    </lineage>
</organism>
<keyword evidence="2" id="KW-1133">Transmembrane helix</keyword>
<feature type="transmembrane region" description="Helical" evidence="2">
    <location>
        <begin position="23"/>
        <end position="46"/>
    </location>
</feature>
<dbReference type="NCBIfam" id="TIGR02532">
    <property type="entry name" value="IV_pilin_GFxxxE"/>
    <property type="match status" value="1"/>
</dbReference>
<evidence type="ECO:0000256" key="1">
    <source>
        <dbReference type="SAM" id="MobiDB-lite"/>
    </source>
</evidence>
<dbReference type="AlphaFoldDB" id="A0A7T0G4A9"/>
<reference evidence="4" key="1">
    <citation type="submission" date="2020-02" db="EMBL/GenBank/DDBJ databases">
        <title>Genomic and physiological characterization of two novel Nitrospinaceae genera.</title>
        <authorList>
            <person name="Mueller A.J."/>
            <person name="Jung M.-Y."/>
            <person name="Strachan C.R."/>
            <person name="Herbold C.W."/>
            <person name="Kirkegaard R.H."/>
            <person name="Daims H."/>
        </authorList>
    </citation>
    <scope>NUCLEOTIDE SEQUENCE [LARGE SCALE GENOMIC DNA]</scope>
</reference>
<protein>
    <submittedName>
        <fullName evidence="3">Prepilin-type N-terminal cleavage/methylation domain-containing protein</fullName>
    </submittedName>
</protein>